<gene>
    <name evidence="2" type="ORF">HELGO_WM20514</name>
</gene>
<feature type="transmembrane region" description="Helical" evidence="1">
    <location>
        <begin position="420"/>
        <end position="440"/>
    </location>
</feature>
<dbReference type="Pfam" id="PF13576">
    <property type="entry name" value="Pentapeptide_3"/>
    <property type="match status" value="1"/>
</dbReference>
<proteinExistence type="predicted"/>
<feature type="transmembrane region" description="Helical" evidence="1">
    <location>
        <begin position="374"/>
        <end position="392"/>
    </location>
</feature>
<keyword evidence="1" id="KW-1133">Transmembrane helix</keyword>
<keyword evidence="1" id="KW-0812">Transmembrane</keyword>
<accession>A0A6S6TS49</accession>
<organism evidence="2">
    <name type="scientific">uncultured Sulfurovum sp</name>
    <dbReference type="NCBI Taxonomy" id="269237"/>
    <lineage>
        <taxon>Bacteria</taxon>
        <taxon>Pseudomonadati</taxon>
        <taxon>Campylobacterota</taxon>
        <taxon>Epsilonproteobacteria</taxon>
        <taxon>Campylobacterales</taxon>
        <taxon>Sulfurovaceae</taxon>
        <taxon>Sulfurovum</taxon>
        <taxon>environmental samples</taxon>
    </lineage>
</organism>
<keyword evidence="1" id="KW-0472">Membrane</keyword>
<feature type="transmembrane region" description="Helical" evidence="1">
    <location>
        <begin position="319"/>
        <end position="338"/>
    </location>
</feature>
<dbReference type="AlphaFoldDB" id="A0A6S6TS49"/>
<protein>
    <recommendedName>
        <fullName evidence="3">Pentapeptide repeat-containing protein</fullName>
    </recommendedName>
</protein>
<dbReference type="Gene3D" id="2.160.20.80">
    <property type="entry name" value="E3 ubiquitin-protein ligase SopA"/>
    <property type="match status" value="1"/>
</dbReference>
<evidence type="ECO:0008006" key="3">
    <source>
        <dbReference type="Google" id="ProtNLM"/>
    </source>
</evidence>
<sequence length="449" mass="52992">MPILNPSFNANIKNRLYGESFSQASKQQIIEEVETWKSLEVTIFWENLREVKKIIYQNKEMIDFSYFVFPNFELSQKTCNFWEEHEDLSFNKKVNFSQCHFVGDVDFSNVSFKEDVDFYKADFNATVNFLKSTFEKEVNFFGTQFRDESNFYHTVFQEKTNFNEVTFHKKTVFHQVNFIKRAFFSLVSSKYRITFFDCFAKKISFKYSRIENAYFVNNHFEYLNLHGVAIETPFLSDNIIDEAERETFAYIKHFYNKGDDYISANYYYAREMSAYQKQLFPKSNASFLKKTYDWFKKPNLSDKLVFGFSKLASNFGQNIFLPLYWILFSAALFVGLKGENSQNFILFSTTLFLIFFFLDYLFGTIFKKQKSKDLIWLLAQATFSLVTVGLYLHHGTFIADLAKVINPVQMFKGTSTYCQGIELSCLLLRVFIATMVYHFIIASQQGVKR</sequence>
<evidence type="ECO:0000256" key="1">
    <source>
        <dbReference type="SAM" id="Phobius"/>
    </source>
</evidence>
<reference evidence="2" key="1">
    <citation type="submission" date="2020-01" db="EMBL/GenBank/DDBJ databases">
        <authorList>
            <person name="Meier V. D."/>
            <person name="Meier V D."/>
        </authorList>
    </citation>
    <scope>NUCLEOTIDE SEQUENCE</scope>
    <source>
        <strain evidence="2">HLG_WM_MAG_02</strain>
    </source>
</reference>
<dbReference type="EMBL" id="CACVAZ010000149">
    <property type="protein sequence ID" value="CAA6822155.1"/>
    <property type="molecule type" value="Genomic_DNA"/>
</dbReference>
<feature type="transmembrane region" description="Helical" evidence="1">
    <location>
        <begin position="344"/>
        <end position="362"/>
    </location>
</feature>
<evidence type="ECO:0000313" key="2">
    <source>
        <dbReference type="EMBL" id="CAA6822155.1"/>
    </source>
</evidence>
<name>A0A6S6TS49_9BACT</name>
<dbReference type="InterPro" id="IPR001646">
    <property type="entry name" value="5peptide_repeat"/>
</dbReference>